<feature type="compositionally biased region" description="Polar residues" evidence="1">
    <location>
        <begin position="62"/>
        <end position="90"/>
    </location>
</feature>
<name>A0A1Y2ICR3_TRAC3</name>
<feature type="region of interest" description="Disordered" evidence="1">
    <location>
        <begin position="43"/>
        <end position="108"/>
    </location>
</feature>
<organism evidence="2 3">
    <name type="scientific">Trametes coccinea (strain BRFM310)</name>
    <name type="common">Pycnoporus coccineus</name>
    <dbReference type="NCBI Taxonomy" id="1353009"/>
    <lineage>
        <taxon>Eukaryota</taxon>
        <taxon>Fungi</taxon>
        <taxon>Dikarya</taxon>
        <taxon>Basidiomycota</taxon>
        <taxon>Agaricomycotina</taxon>
        <taxon>Agaricomycetes</taxon>
        <taxon>Polyporales</taxon>
        <taxon>Polyporaceae</taxon>
        <taxon>Trametes</taxon>
    </lineage>
</organism>
<reference evidence="2 3" key="1">
    <citation type="journal article" date="2015" name="Biotechnol. Biofuels">
        <title>Enhanced degradation of softwood versus hardwood by the white-rot fungus Pycnoporus coccineus.</title>
        <authorList>
            <person name="Couturier M."/>
            <person name="Navarro D."/>
            <person name="Chevret D."/>
            <person name="Henrissat B."/>
            <person name="Piumi F."/>
            <person name="Ruiz-Duenas F.J."/>
            <person name="Martinez A.T."/>
            <person name="Grigoriev I.V."/>
            <person name="Riley R."/>
            <person name="Lipzen A."/>
            <person name="Berrin J.G."/>
            <person name="Master E.R."/>
            <person name="Rosso M.N."/>
        </authorList>
    </citation>
    <scope>NUCLEOTIDE SEQUENCE [LARGE SCALE GENOMIC DNA]</scope>
    <source>
        <strain evidence="2 3">BRFM310</strain>
    </source>
</reference>
<sequence>MSSSEASTYMKHRCSGRSSGIKPFSPLHIELDTFKQGKVAFGLPSRPRVTSSTRRAALGWSKRSTGKSSTQDCKENISSSMIIPTPSETLRINRPRPRGRPTPARACP</sequence>
<keyword evidence="3" id="KW-1185">Reference proteome</keyword>
<dbReference type="AlphaFoldDB" id="A0A1Y2ICR3"/>
<evidence type="ECO:0000313" key="3">
    <source>
        <dbReference type="Proteomes" id="UP000193067"/>
    </source>
</evidence>
<evidence type="ECO:0000256" key="1">
    <source>
        <dbReference type="SAM" id="MobiDB-lite"/>
    </source>
</evidence>
<feature type="compositionally biased region" description="Low complexity" evidence="1">
    <location>
        <begin position="44"/>
        <end position="55"/>
    </location>
</feature>
<gene>
    <name evidence="2" type="ORF">PYCCODRAFT_1470724</name>
</gene>
<protein>
    <submittedName>
        <fullName evidence="2">Uncharacterized protein</fullName>
    </submittedName>
</protein>
<feature type="region of interest" description="Disordered" evidence="1">
    <location>
        <begin position="1"/>
        <end position="22"/>
    </location>
</feature>
<dbReference type="Proteomes" id="UP000193067">
    <property type="component" value="Unassembled WGS sequence"/>
</dbReference>
<dbReference type="EMBL" id="KZ084133">
    <property type="protein sequence ID" value="OSC98908.1"/>
    <property type="molecule type" value="Genomic_DNA"/>
</dbReference>
<proteinExistence type="predicted"/>
<dbReference type="STRING" id="1353009.A0A1Y2ICR3"/>
<dbReference type="OrthoDB" id="2563277at2759"/>
<evidence type="ECO:0000313" key="2">
    <source>
        <dbReference type="EMBL" id="OSC98908.1"/>
    </source>
</evidence>
<accession>A0A1Y2ICR3</accession>